<proteinExistence type="predicted"/>
<dbReference type="Gene3D" id="3.40.1190.20">
    <property type="match status" value="1"/>
</dbReference>
<accession>A0A239BQB1</accession>
<dbReference type="OrthoDB" id="5470480at2"/>
<reference evidence="2 3" key="1">
    <citation type="submission" date="2017-06" db="EMBL/GenBank/DDBJ databases">
        <authorList>
            <person name="Kim H.J."/>
            <person name="Triplett B.A."/>
        </authorList>
    </citation>
    <scope>NUCLEOTIDE SEQUENCE [LARGE SCALE GENOMIC DNA]</scope>
    <source>
        <strain evidence="2 3">DSM 13116</strain>
    </source>
</reference>
<dbReference type="AlphaFoldDB" id="A0A239BQB1"/>
<dbReference type="InterPro" id="IPR029056">
    <property type="entry name" value="Ribokinase-like"/>
</dbReference>
<dbReference type="Proteomes" id="UP000198324">
    <property type="component" value="Unassembled WGS sequence"/>
</dbReference>
<keyword evidence="3" id="KW-1185">Reference proteome</keyword>
<dbReference type="RefSeq" id="WP_089274948.1">
    <property type="nucleotide sequence ID" value="NZ_FZOC01000006.1"/>
</dbReference>
<dbReference type="SUPFAM" id="SSF53613">
    <property type="entry name" value="Ribokinase-like"/>
    <property type="match status" value="1"/>
</dbReference>
<sequence length="288" mass="29565">MSGPWLIVGTVPDNGFGLALGPCQWDGAALAVDGLCAPVRRGTPALLAACCQACQALGAPLPLALLAGDAGSGQGSALAYERLERELAALVPRGLTFHYLFPDLAGHDRVLLSALALPERPLLMADAGFMYAAKASGQAAEYDLFTPDAGELAFLADELAPHPFYTRGFLGGADASALELARRAWDTGGAARHLLVKGASDQVICAGKVLARIDGPDTPAMEAIGGTGDTLAGMASALLMANIPLPEACALAARANRLLGALARPTPATSVAELMPHIPEALRLARQE</sequence>
<dbReference type="EMBL" id="FZOC01000006">
    <property type="protein sequence ID" value="SNS10257.1"/>
    <property type="molecule type" value="Genomic_DNA"/>
</dbReference>
<organism evidence="2 3">
    <name type="scientific">Humidesulfovibrio mexicanus</name>
    <dbReference type="NCBI Taxonomy" id="147047"/>
    <lineage>
        <taxon>Bacteria</taxon>
        <taxon>Pseudomonadati</taxon>
        <taxon>Thermodesulfobacteriota</taxon>
        <taxon>Desulfovibrionia</taxon>
        <taxon>Desulfovibrionales</taxon>
        <taxon>Desulfovibrionaceae</taxon>
        <taxon>Humidesulfovibrio</taxon>
    </lineage>
</organism>
<evidence type="ECO:0000259" key="1">
    <source>
        <dbReference type="Pfam" id="PF01256"/>
    </source>
</evidence>
<gene>
    <name evidence="2" type="ORF">SAMN04488503_2745</name>
</gene>
<dbReference type="Pfam" id="PF01256">
    <property type="entry name" value="Carb_kinase"/>
    <property type="match status" value="1"/>
</dbReference>
<evidence type="ECO:0000313" key="3">
    <source>
        <dbReference type="Proteomes" id="UP000198324"/>
    </source>
</evidence>
<name>A0A239BQB1_9BACT</name>
<evidence type="ECO:0000313" key="2">
    <source>
        <dbReference type="EMBL" id="SNS10257.1"/>
    </source>
</evidence>
<protein>
    <submittedName>
        <fullName evidence="2">NAD(P)H-hydrate repair enzyme Nnr, NAD(P)H-hydrate dehydratase domain</fullName>
    </submittedName>
</protein>
<dbReference type="InterPro" id="IPR000631">
    <property type="entry name" value="CARKD"/>
</dbReference>
<feature type="domain" description="YjeF C-terminal" evidence="1">
    <location>
        <begin position="120"/>
        <end position="269"/>
    </location>
</feature>
<dbReference type="GO" id="GO:0016836">
    <property type="term" value="F:hydro-lyase activity"/>
    <property type="evidence" value="ECO:0007669"/>
    <property type="project" value="InterPro"/>
</dbReference>